<evidence type="ECO:0000313" key="2">
    <source>
        <dbReference type="EMBL" id="TFK85962.1"/>
    </source>
</evidence>
<protein>
    <recommendedName>
        <fullName evidence="1">F-box domain-containing protein</fullName>
    </recommendedName>
</protein>
<proteinExistence type="predicted"/>
<evidence type="ECO:0000313" key="3">
    <source>
        <dbReference type="Proteomes" id="UP000308197"/>
    </source>
</evidence>
<dbReference type="SUPFAM" id="SSF81383">
    <property type="entry name" value="F-box domain"/>
    <property type="match status" value="1"/>
</dbReference>
<dbReference type="InterPro" id="IPR036047">
    <property type="entry name" value="F-box-like_dom_sf"/>
</dbReference>
<dbReference type="EMBL" id="ML211223">
    <property type="protein sequence ID" value="TFK85962.1"/>
    <property type="molecule type" value="Genomic_DNA"/>
</dbReference>
<dbReference type="AlphaFoldDB" id="A0A5C3P9J9"/>
<accession>A0A5C3P9J9</accession>
<name>A0A5C3P9J9_9APHY</name>
<sequence length="426" mass="48590">MILMPVDVKARHGLRLPVELLDMILKDMETETQKACSLVCRVWLDVSRRHLFESTVFRTTTSFDAFLEFLTAHPHISVLIRDLYLFGPTAGVPKNIPSLSPLTLIDIATLMPNVSYITLENVRIVNVPNTDDTKARLASLSGPTRLTEFNLTDCAVGHEVEHSPVAIVHLFHLLEAEVMKIELTCGWAPFPVTNADTDLPLIVVPWRVRHQGICMKKILDTRPTHLSALSQILVPGSLRLLHLSFTEWAHFDEMSRFLRHFGESITEFTITFGYALHNYCYRDHRPSDEEWTSYGFSHLRKLSKLRFDIWSPLSCDYEFESRGWVCTTGLPKFLACFPRDLPLDDGVDIDVSYVGQLGYRGIIIPRPEIEEALLRFENLKLVGLCSKYDYDIAGMIGAQAFPKLREAKKLVCRKIEDDYECCGNFI</sequence>
<feature type="domain" description="F-box" evidence="1">
    <location>
        <begin position="14"/>
        <end position="52"/>
    </location>
</feature>
<dbReference type="InParanoid" id="A0A5C3P9J9"/>
<evidence type="ECO:0000259" key="1">
    <source>
        <dbReference type="Pfam" id="PF00646"/>
    </source>
</evidence>
<dbReference type="InterPro" id="IPR001810">
    <property type="entry name" value="F-box_dom"/>
</dbReference>
<gene>
    <name evidence="2" type="ORF">K466DRAFT_664102</name>
</gene>
<dbReference type="Proteomes" id="UP000308197">
    <property type="component" value="Unassembled WGS sequence"/>
</dbReference>
<organism evidence="2 3">
    <name type="scientific">Polyporus arcularius HHB13444</name>
    <dbReference type="NCBI Taxonomy" id="1314778"/>
    <lineage>
        <taxon>Eukaryota</taxon>
        <taxon>Fungi</taxon>
        <taxon>Dikarya</taxon>
        <taxon>Basidiomycota</taxon>
        <taxon>Agaricomycotina</taxon>
        <taxon>Agaricomycetes</taxon>
        <taxon>Polyporales</taxon>
        <taxon>Polyporaceae</taxon>
        <taxon>Polyporus</taxon>
    </lineage>
</organism>
<dbReference type="Pfam" id="PF00646">
    <property type="entry name" value="F-box"/>
    <property type="match status" value="1"/>
</dbReference>
<keyword evidence="3" id="KW-1185">Reference proteome</keyword>
<reference evidence="2 3" key="1">
    <citation type="journal article" date="2019" name="Nat. Ecol. Evol.">
        <title>Megaphylogeny resolves global patterns of mushroom evolution.</title>
        <authorList>
            <person name="Varga T."/>
            <person name="Krizsan K."/>
            <person name="Foldi C."/>
            <person name="Dima B."/>
            <person name="Sanchez-Garcia M."/>
            <person name="Sanchez-Ramirez S."/>
            <person name="Szollosi G.J."/>
            <person name="Szarkandi J.G."/>
            <person name="Papp V."/>
            <person name="Albert L."/>
            <person name="Andreopoulos W."/>
            <person name="Angelini C."/>
            <person name="Antonin V."/>
            <person name="Barry K.W."/>
            <person name="Bougher N.L."/>
            <person name="Buchanan P."/>
            <person name="Buyck B."/>
            <person name="Bense V."/>
            <person name="Catcheside P."/>
            <person name="Chovatia M."/>
            <person name="Cooper J."/>
            <person name="Damon W."/>
            <person name="Desjardin D."/>
            <person name="Finy P."/>
            <person name="Geml J."/>
            <person name="Haridas S."/>
            <person name="Hughes K."/>
            <person name="Justo A."/>
            <person name="Karasinski D."/>
            <person name="Kautmanova I."/>
            <person name="Kiss B."/>
            <person name="Kocsube S."/>
            <person name="Kotiranta H."/>
            <person name="LaButti K.M."/>
            <person name="Lechner B.E."/>
            <person name="Liimatainen K."/>
            <person name="Lipzen A."/>
            <person name="Lukacs Z."/>
            <person name="Mihaltcheva S."/>
            <person name="Morgado L.N."/>
            <person name="Niskanen T."/>
            <person name="Noordeloos M.E."/>
            <person name="Ohm R.A."/>
            <person name="Ortiz-Santana B."/>
            <person name="Ovrebo C."/>
            <person name="Racz N."/>
            <person name="Riley R."/>
            <person name="Savchenko A."/>
            <person name="Shiryaev A."/>
            <person name="Soop K."/>
            <person name="Spirin V."/>
            <person name="Szebenyi C."/>
            <person name="Tomsovsky M."/>
            <person name="Tulloss R.E."/>
            <person name="Uehling J."/>
            <person name="Grigoriev I.V."/>
            <person name="Vagvolgyi C."/>
            <person name="Papp T."/>
            <person name="Martin F.M."/>
            <person name="Miettinen O."/>
            <person name="Hibbett D.S."/>
            <person name="Nagy L.G."/>
        </authorList>
    </citation>
    <scope>NUCLEOTIDE SEQUENCE [LARGE SCALE GENOMIC DNA]</scope>
    <source>
        <strain evidence="2 3">HHB13444</strain>
    </source>
</reference>